<feature type="region of interest" description="Disordered" evidence="1">
    <location>
        <begin position="97"/>
        <end position="116"/>
    </location>
</feature>
<evidence type="ECO:0000313" key="2">
    <source>
        <dbReference type="EMBL" id="OAF62577.1"/>
    </source>
</evidence>
<evidence type="ECO:0000256" key="1">
    <source>
        <dbReference type="SAM" id="MobiDB-lite"/>
    </source>
</evidence>
<dbReference type="EMBL" id="KV441387">
    <property type="protein sequence ID" value="OAF62577.1"/>
    <property type="molecule type" value="Genomic_DNA"/>
</dbReference>
<name>A0A177AKH3_9PEZI</name>
<organism evidence="2">
    <name type="scientific">Pseudogymnoascus destructans</name>
    <dbReference type="NCBI Taxonomy" id="655981"/>
    <lineage>
        <taxon>Eukaryota</taxon>
        <taxon>Fungi</taxon>
        <taxon>Dikarya</taxon>
        <taxon>Ascomycota</taxon>
        <taxon>Pezizomycotina</taxon>
        <taxon>Leotiomycetes</taxon>
        <taxon>Thelebolales</taxon>
        <taxon>Thelebolaceae</taxon>
        <taxon>Pseudogymnoascus</taxon>
    </lineage>
</organism>
<feature type="region of interest" description="Disordered" evidence="1">
    <location>
        <begin position="32"/>
        <end position="63"/>
    </location>
</feature>
<accession>A0A177AKH3</accession>
<proteinExistence type="predicted"/>
<feature type="compositionally biased region" description="Polar residues" evidence="1">
    <location>
        <begin position="50"/>
        <end position="61"/>
    </location>
</feature>
<dbReference type="Proteomes" id="UP000077154">
    <property type="component" value="Unassembled WGS sequence"/>
</dbReference>
<dbReference type="GeneID" id="36284382"/>
<gene>
    <name evidence="2" type="ORF">VC83_01291</name>
</gene>
<dbReference type="AlphaFoldDB" id="A0A177AKH3"/>
<protein>
    <submittedName>
        <fullName evidence="2">Uncharacterized protein</fullName>
    </submittedName>
</protein>
<dbReference type="RefSeq" id="XP_024327849.1">
    <property type="nucleotide sequence ID" value="XM_024464974.1"/>
</dbReference>
<sequence>MYPPSFLSCPKETPPSGITLVPMTTPFTACPSQKHPVNGAHKTRHPSPRVLSSQLYSQTHPSPHIPPTCLLSPSIPAYPANLSPFTTAYPANLSPFTRSSAVKRRVAQHTPALDPR</sequence>
<reference evidence="2" key="1">
    <citation type="submission" date="2016-03" db="EMBL/GenBank/DDBJ databases">
        <title>Updated assembly of Pseudogymnoascus destructans, the fungus causing white-nose syndrome of bats.</title>
        <authorList>
            <person name="Palmer J.M."/>
            <person name="Drees K.P."/>
            <person name="Foster J.T."/>
            <person name="Lindner D.L."/>
        </authorList>
    </citation>
    <scope>NUCLEOTIDE SEQUENCE [LARGE SCALE GENOMIC DNA]</scope>
    <source>
        <strain evidence="2">20631-21</strain>
    </source>
</reference>